<dbReference type="Gene3D" id="2.60.120.10">
    <property type="entry name" value="Jelly Rolls"/>
    <property type="match status" value="1"/>
</dbReference>
<organism evidence="2 3">
    <name type="scientific">Terriglobus saanensis (strain ATCC BAA-1853 / DSM 23119 / SP1PR4)</name>
    <dbReference type="NCBI Taxonomy" id="401053"/>
    <lineage>
        <taxon>Bacteria</taxon>
        <taxon>Pseudomonadati</taxon>
        <taxon>Acidobacteriota</taxon>
        <taxon>Terriglobia</taxon>
        <taxon>Terriglobales</taxon>
        <taxon>Acidobacteriaceae</taxon>
        <taxon>Terriglobus</taxon>
    </lineage>
</organism>
<dbReference type="SUPFAM" id="SSF51182">
    <property type="entry name" value="RmlC-like cupins"/>
    <property type="match status" value="1"/>
</dbReference>
<feature type="domain" description="Cupin type-2" evidence="1">
    <location>
        <begin position="106"/>
        <end position="167"/>
    </location>
</feature>
<dbReference type="KEGG" id="tsa:AciPR4_2437"/>
<dbReference type="EMBL" id="CP002467">
    <property type="protein sequence ID" value="ADV83217.1"/>
    <property type="molecule type" value="Genomic_DNA"/>
</dbReference>
<evidence type="ECO:0000313" key="2">
    <source>
        <dbReference type="EMBL" id="ADV83217.1"/>
    </source>
</evidence>
<dbReference type="InterPro" id="IPR053146">
    <property type="entry name" value="QDO-like"/>
</dbReference>
<evidence type="ECO:0000313" key="3">
    <source>
        <dbReference type="Proteomes" id="UP000006844"/>
    </source>
</evidence>
<dbReference type="AlphaFoldDB" id="E8UZD7"/>
<keyword evidence="3" id="KW-1185">Reference proteome</keyword>
<accession>E8UZD7</accession>
<dbReference type="STRING" id="401053.AciPR4_2437"/>
<proteinExistence type="predicted"/>
<dbReference type="Pfam" id="PF07883">
    <property type="entry name" value="Cupin_2"/>
    <property type="match status" value="1"/>
</dbReference>
<dbReference type="PANTHER" id="PTHR36440">
    <property type="entry name" value="PUTATIVE (AFU_ORTHOLOGUE AFUA_8G07350)-RELATED"/>
    <property type="match status" value="1"/>
</dbReference>
<dbReference type="InterPro" id="IPR014710">
    <property type="entry name" value="RmlC-like_jellyroll"/>
</dbReference>
<dbReference type="InterPro" id="IPR013096">
    <property type="entry name" value="Cupin_2"/>
</dbReference>
<dbReference type="eggNOG" id="COG1917">
    <property type="taxonomic scope" value="Bacteria"/>
</dbReference>
<name>E8UZD7_TERSS</name>
<gene>
    <name evidence="2" type="ordered locus">AciPR4_2437</name>
</gene>
<sequence>MEAFLSLRLKRFFSGPIFYGMKMLSPCPLNMMQRRSFLSLAAGAISATALGQASADTPSSVLHPVDLGQDRLNETHSLGITNIAFKVLTRDTNGELFIIEHTTRKKGGPPRHIHPNQDEWFYVIEGKFLFEVGKDRIVLRQGESILAPRQIPHAWAFDGDKGGKMLISYTPAGKMEEFFREVTKTNAMPKQDAALFAKYDLLLVGPPLSV</sequence>
<dbReference type="InterPro" id="IPR011051">
    <property type="entry name" value="RmlC_Cupin_sf"/>
</dbReference>
<dbReference type="PANTHER" id="PTHR36440:SF1">
    <property type="entry name" value="PUTATIVE (AFU_ORTHOLOGUE AFUA_8G07350)-RELATED"/>
    <property type="match status" value="1"/>
</dbReference>
<reference evidence="2 3" key="1">
    <citation type="journal article" date="2012" name="Stand. Genomic Sci.">
        <title>Complete genome sequence of Terriglobus saanensis type strain SP1PR4(T), an Acidobacteria from tundra soil.</title>
        <authorList>
            <person name="Rawat S.R."/>
            <person name="Mannisto M.K."/>
            <person name="Starovoytov V."/>
            <person name="Goodwin L."/>
            <person name="Nolan M."/>
            <person name="Hauser L."/>
            <person name="Land M."/>
            <person name="Davenport K.W."/>
            <person name="Woyke T."/>
            <person name="Haggblom M.M."/>
        </authorList>
    </citation>
    <scope>NUCLEOTIDE SEQUENCE</scope>
    <source>
        <strain evidence="3">ATCC BAA-1853 / DSM 23119 / SP1PR4</strain>
    </source>
</reference>
<dbReference type="Proteomes" id="UP000006844">
    <property type="component" value="Chromosome"/>
</dbReference>
<evidence type="ECO:0000259" key="1">
    <source>
        <dbReference type="Pfam" id="PF07883"/>
    </source>
</evidence>
<protein>
    <submittedName>
        <fullName evidence="2">Cupin 2 conserved barrel domain protein</fullName>
    </submittedName>
</protein>
<dbReference type="HOGENOM" id="CLU_103066_6_0_0"/>